<dbReference type="SUPFAM" id="SSF51735">
    <property type="entry name" value="NAD(P)-binding Rossmann-fold domains"/>
    <property type="match status" value="1"/>
</dbReference>
<proteinExistence type="inferred from homology"/>
<evidence type="ECO:0000313" key="6">
    <source>
        <dbReference type="Proteomes" id="UP001345827"/>
    </source>
</evidence>
<dbReference type="SMART" id="SM00829">
    <property type="entry name" value="PKS_ER"/>
    <property type="match status" value="1"/>
</dbReference>
<keyword evidence="6" id="KW-1185">Reference proteome</keyword>
<dbReference type="SUPFAM" id="SSF50129">
    <property type="entry name" value="GroES-like"/>
    <property type="match status" value="1"/>
</dbReference>
<evidence type="ECO:0000313" key="5">
    <source>
        <dbReference type="EMBL" id="KAK5537695.1"/>
    </source>
</evidence>
<comment type="caution">
    <text evidence="5">The sequence shown here is derived from an EMBL/GenBank/DDBJ whole genome shotgun (WGS) entry which is preliminary data.</text>
</comment>
<evidence type="ECO:0000256" key="2">
    <source>
        <dbReference type="ARBA" id="ARBA00011245"/>
    </source>
</evidence>
<dbReference type="InterPro" id="IPR020843">
    <property type="entry name" value="ER"/>
</dbReference>
<dbReference type="Proteomes" id="UP001345827">
    <property type="component" value="Unassembled WGS sequence"/>
</dbReference>
<dbReference type="Gene3D" id="3.90.180.10">
    <property type="entry name" value="Medium-chain alcohol dehydrogenases, catalytic domain"/>
    <property type="match status" value="1"/>
</dbReference>
<protein>
    <recommendedName>
        <fullName evidence="4">Enoyl reductase (ER) domain-containing protein</fullName>
    </recommendedName>
</protein>
<dbReference type="CDD" id="cd08249">
    <property type="entry name" value="enoyl_reductase_like"/>
    <property type="match status" value="1"/>
</dbReference>
<accession>A0AAV9QAX1</accession>
<dbReference type="InterPro" id="IPR036291">
    <property type="entry name" value="NAD(P)-bd_dom_sf"/>
</dbReference>
<name>A0AAV9QAX1_9PEZI</name>
<dbReference type="InterPro" id="IPR047122">
    <property type="entry name" value="Trans-enoyl_RdTase-like"/>
</dbReference>
<dbReference type="PANTHER" id="PTHR45348">
    <property type="entry name" value="HYPOTHETICAL OXIDOREDUCTASE (EUROFUNG)"/>
    <property type="match status" value="1"/>
</dbReference>
<dbReference type="InterPro" id="IPR011032">
    <property type="entry name" value="GroES-like_sf"/>
</dbReference>
<evidence type="ECO:0000256" key="3">
    <source>
        <dbReference type="ARBA" id="ARBA00023002"/>
    </source>
</evidence>
<comment type="similarity">
    <text evidence="1">Belongs to the zinc-containing alcohol dehydrogenase family.</text>
</comment>
<dbReference type="AlphaFoldDB" id="A0AAV9QAX1"/>
<dbReference type="EMBL" id="JAXLQG010000007">
    <property type="protein sequence ID" value="KAK5537695.1"/>
    <property type="molecule type" value="Genomic_DNA"/>
</dbReference>
<sequence>MATHQAALIPSKGQPFIIDTRPTPQPGPNEVVISVAAIAMNPVDYFQRDMGFLIPNYPAIIGCDVAGTIDAVGSSVSTPGFKKGARVLAFASSFYHQGEPNANDYAAFQAKALVPVEYVAVIPDTLSFVDAATVPMAIGVAWNGWTIIGLSFSTHFDAADKKGVLVWGAASSIGVSAVQTAAKALGFTVYVTASPKNFEYLKSLGVAKCFDYKDPEVVSKIVDTAKADGITLKTIFRAAGDRGGSDLQAQVDVVSAFGGGSIASAVGPLTPENTPQAEGVDIKFIVGPSDPQDRAKQMTTVFHEWLTSRLASGEFVPGPNARVVGKGLGDLNKALDILKGGKRTWLNVRDVRK</sequence>
<dbReference type="GO" id="GO:0016651">
    <property type="term" value="F:oxidoreductase activity, acting on NAD(P)H"/>
    <property type="evidence" value="ECO:0007669"/>
    <property type="project" value="InterPro"/>
</dbReference>
<dbReference type="PANTHER" id="PTHR45348:SF2">
    <property type="entry name" value="ZINC-TYPE ALCOHOL DEHYDROGENASE-LIKE PROTEIN C2E1P3.01"/>
    <property type="match status" value="1"/>
</dbReference>
<dbReference type="Pfam" id="PF08240">
    <property type="entry name" value="ADH_N"/>
    <property type="match status" value="1"/>
</dbReference>
<dbReference type="Gene3D" id="3.40.50.720">
    <property type="entry name" value="NAD(P)-binding Rossmann-like Domain"/>
    <property type="match status" value="1"/>
</dbReference>
<evidence type="ECO:0000259" key="4">
    <source>
        <dbReference type="SMART" id="SM00829"/>
    </source>
</evidence>
<organism evidence="5 6">
    <name type="scientific">Vermiconidia calcicola</name>
    <dbReference type="NCBI Taxonomy" id="1690605"/>
    <lineage>
        <taxon>Eukaryota</taxon>
        <taxon>Fungi</taxon>
        <taxon>Dikarya</taxon>
        <taxon>Ascomycota</taxon>
        <taxon>Pezizomycotina</taxon>
        <taxon>Dothideomycetes</taxon>
        <taxon>Dothideomycetidae</taxon>
        <taxon>Mycosphaerellales</taxon>
        <taxon>Extremaceae</taxon>
        <taxon>Vermiconidia</taxon>
    </lineage>
</organism>
<reference evidence="5 6" key="1">
    <citation type="submission" date="2023-06" db="EMBL/GenBank/DDBJ databases">
        <title>Black Yeasts Isolated from many extreme environments.</title>
        <authorList>
            <person name="Coleine C."/>
            <person name="Stajich J.E."/>
            <person name="Selbmann L."/>
        </authorList>
    </citation>
    <scope>NUCLEOTIDE SEQUENCE [LARGE SCALE GENOMIC DNA]</scope>
    <source>
        <strain evidence="5 6">CCFEE 5887</strain>
    </source>
</reference>
<keyword evidence="3" id="KW-0560">Oxidoreductase</keyword>
<evidence type="ECO:0000256" key="1">
    <source>
        <dbReference type="ARBA" id="ARBA00008072"/>
    </source>
</evidence>
<gene>
    <name evidence="5" type="ORF">LTR25_004947</name>
</gene>
<feature type="domain" description="Enoyl reductase (ER)" evidence="4">
    <location>
        <begin position="13"/>
        <end position="286"/>
    </location>
</feature>
<dbReference type="InterPro" id="IPR013154">
    <property type="entry name" value="ADH-like_N"/>
</dbReference>
<comment type="subunit">
    <text evidence="2">Monomer.</text>
</comment>